<evidence type="ECO:0000256" key="7">
    <source>
        <dbReference type="SAM" id="MobiDB-lite"/>
    </source>
</evidence>
<comment type="pathway">
    <text evidence="2">Purine metabolism; urate degradation; (S)-allantoin from urate: step 3/3.</text>
</comment>
<feature type="compositionally biased region" description="Basic and acidic residues" evidence="7">
    <location>
        <begin position="70"/>
        <end position="86"/>
    </location>
</feature>
<dbReference type="InterPro" id="IPR018020">
    <property type="entry name" value="OHCU_decarboxylase"/>
</dbReference>
<dbReference type="InterPro" id="IPR036778">
    <property type="entry name" value="OHCU_decarboxylase_sf"/>
</dbReference>
<feature type="region of interest" description="Disordered" evidence="7">
    <location>
        <begin position="65"/>
        <end position="94"/>
    </location>
</feature>
<evidence type="ECO:0000256" key="5">
    <source>
        <dbReference type="ARBA" id="ARBA00022793"/>
    </source>
</evidence>
<dbReference type="GO" id="GO:0051997">
    <property type="term" value="F:2-oxo-4-hydroxy-4-carboxy-5-ureidoimidazoline decarboxylase activity"/>
    <property type="evidence" value="ECO:0007669"/>
    <property type="project" value="UniProtKB-EC"/>
</dbReference>
<dbReference type="GO" id="GO:0006144">
    <property type="term" value="P:purine nucleobase metabolic process"/>
    <property type="evidence" value="ECO:0007669"/>
    <property type="project" value="UniProtKB-KW"/>
</dbReference>
<dbReference type="EC" id="4.1.1.97" evidence="3"/>
<reference evidence="9 10" key="1">
    <citation type="submission" date="2019-05" db="EMBL/GenBank/DDBJ databases">
        <title>Nesterenkonia sp. GY074 isolated from the Southern Atlantic Ocean.</title>
        <authorList>
            <person name="Zhang G."/>
        </authorList>
    </citation>
    <scope>NUCLEOTIDE SEQUENCE [LARGE SCALE GENOMIC DNA]</scope>
    <source>
        <strain evidence="9 10">GY074</strain>
    </source>
</reference>
<dbReference type="AlphaFoldDB" id="A0A5R9BBY8"/>
<dbReference type="Pfam" id="PF09349">
    <property type="entry name" value="OHCU_decarbox"/>
    <property type="match status" value="1"/>
</dbReference>
<comment type="catalytic activity">
    <reaction evidence="1">
        <text>5-hydroxy-2-oxo-4-ureido-2,5-dihydro-1H-imidazole-5-carboxylate + H(+) = (S)-allantoin + CO2</text>
        <dbReference type="Rhea" id="RHEA:26301"/>
        <dbReference type="ChEBI" id="CHEBI:15378"/>
        <dbReference type="ChEBI" id="CHEBI:15678"/>
        <dbReference type="ChEBI" id="CHEBI:16526"/>
        <dbReference type="ChEBI" id="CHEBI:58639"/>
        <dbReference type="EC" id="4.1.1.97"/>
    </reaction>
</comment>
<organism evidence="9 10">
    <name type="scientific">Nesterenkonia salmonea</name>
    <dbReference type="NCBI Taxonomy" id="1804987"/>
    <lineage>
        <taxon>Bacteria</taxon>
        <taxon>Bacillati</taxon>
        <taxon>Actinomycetota</taxon>
        <taxon>Actinomycetes</taxon>
        <taxon>Micrococcales</taxon>
        <taxon>Micrococcaceae</taxon>
        <taxon>Nesterenkonia</taxon>
    </lineage>
</organism>
<keyword evidence="4" id="KW-0659">Purine metabolism</keyword>
<dbReference type="SUPFAM" id="SSF158694">
    <property type="entry name" value="UraD-Like"/>
    <property type="match status" value="1"/>
</dbReference>
<evidence type="ECO:0000256" key="4">
    <source>
        <dbReference type="ARBA" id="ARBA00022631"/>
    </source>
</evidence>
<evidence type="ECO:0000256" key="2">
    <source>
        <dbReference type="ARBA" id="ARBA00004754"/>
    </source>
</evidence>
<keyword evidence="6 9" id="KW-0456">Lyase</keyword>
<evidence type="ECO:0000256" key="3">
    <source>
        <dbReference type="ARBA" id="ARBA00012257"/>
    </source>
</evidence>
<evidence type="ECO:0000256" key="1">
    <source>
        <dbReference type="ARBA" id="ARBA00001163"/>
    </source>
</evidence>
<gene>
    <name evidence="9" type="primary">uraD</name>
    <name evidence="9" type="ORF">FEF26_05925</name>
</gene>
<evidence type="ECO:0000313" key="10">
    <source>
        <dbReference type="Proteomes" id="UP000310458"/>
    </source>
</evidence>
<protein>
    <recommendedName>
        <fullName evidence="3">2-oxo-4-hydroxy-4-carboxy-5-ureidoimidazoline decarboxylase</fullName>
        <ecNumber evidence="3">4.1.1.97</ecNumber>
    </recommendedName>
</protein>
<dbReference type="EMBL" id="VAVZ01000012">
    <property type="protein sequence ID" value="TLP98164.1"/>
    <property type="molecule type" value="Genomic_DNA"/>
</dbReference>
<dbReference type="Gene3D" id="1.10.3330.10">
    <property type="entry name" value="Oxo-4-hydroxy-4-carboxy-5-ureidoimidazoline decarboxylase"/>
    <property type="match status" value="1"/>
</dbReference>
<dbReference type="NCBIfam" id="TIGR03180">
    <property type="entry name" value="UraD_2"/>
    <property type="match status" value="1"/>
</dbReference>
<dbReference type="PANTHER" id="PTHR43466:SF1">
    <property type="entry name" value="2-OXO-4-HYDROXY-4-CARBOXY-5-UREIDOIMIDAZOLINE DECARBOXYLASE-RELATED"/>
    <property type="match status" value="1"/>
</dbReference>
<sequence>MSITLKDFNTHQTAAVKELIASCAPINSWSAALLARRPYSSRQDLLQMASSLTQDWTDKEVDGALAHHPRIGERAKGDSAEARASRAEQAALGEDAAAREEWVAANQDYERTFDRIFLIRAKGRSREDMMAQLRQRLNNDAATEAQVRREQLAEIALLRLEDAVTD</sequence>
<comment type="caution">
    <text evidence="9">The sequence shown here is derived from an EMBL/GenBank/DDBJ whole genome shotgun (WGS) entry which is preliminary data.</text>
</comment>
<dbReference type="Proteomes" id="UP000310458">
    <property type="component" value="Unassembled WGS sequence"/>
</dbReference>
<accession>A0A5R9BBY8</accession>
<evidence type="ECO:0000259" key="8">
    <source>
        <dbReference type="Pfam" id="PF09349"/>
    </source>
</evidence>
<name>A0A5R9BBY8_9MICC</name>
<dbReference type="GO" id="GO:0019628">
    <property type="term" value="P:urate catabolic process"/>
    <property type="evidence" value="ECO:0007669"/>
    <property type="project" value="TreeGrafter"/>
</dbReference>
<dbReference type="NCBIfam" id="NF010372">
    <property type="entry name" value="PRK13798.1"/>
    <property type="match status" value="1"/>
</dbReference>
<proteinExistence type="predicted"/>
<keyword evidence="5" id="KW-0210">Decarboxylase</keyword>
<dbReference type="OrthoDB" id="5243781at2"/>
<dbReference type="PANTHER" id="PTHR43466">
    <property type="entry name" value="2-OXO-4-HYDROXY-4-CARBOXY-5-UREIDOIMIDAZOLINE DECARBOXYLASE-RELATED"/>
    <property type="match status" value="1"/>
</dbReference>
<evidence type="ECO:0000313" key="9">
    <source>
        <dbReference type="EMBL" id="TLP98164.1"/>
    </source>
</evidence>
<evidence type="ECO:0000256" key="6">
    <source>
        <dbReference type="ARBA" id="ARBA00023239"/>
    </source>
</evidence>
<keyword evidence="10" id="KW-1185">Reference proteome</keyword>
<dbReference type="RefSeq" id="WP_138252617.1">
    <property type="nucleotide sequence ID" value="NZ_VAVZ01000012.1"/>
</dbReference>
<feature type="domain" description="Oxo-4-hydroxy-4-carboxy-5-ureidoimidazoline decarboxylase" evidence="8">
    <location>
        <begin position="11"/>
        <end position="161"/>
    </location>
</feature>
<dbReference type="InterPro" id="IPR017595">
    <property type="entry name" value="OHCU_decarboxylase-2"/>
</dbReference>